<comment type="pathway">
    <text evidence="2 13">Glycolipid biosynthesis; lipid IV(A) biosynthesis; lipid IV(A) from (3R)-3-hydroxytetradecanoyl-[acyl-carrier-protein] and UDP-N-acetyl-alpha-D-glucosamine: step 6/6.</text>
</comment>
<reference evidence="15" key="1">
    <citation type="journal article" date="2023" name="Mar. Drugs">
        <title>Gemmata algarum, a Novel Planctomycete Isolated from an Algal Mat, Displays Antimicrobial Activity.</title>
        <authorList>
            <person name="Kumar G."/>
            <person name="Kallscheuer N."/>
            <person name="Kashif M."/>
            <person name="Ahamad S."/>
            <person name="Jagadeeshwari U."/>
            <person name="Pannikurungottu S."/>
            <person name="Haufschild T."/>
            <person name="Kabuu M."/>
            <person name="Sasikala C."/>
            <person name="Jogler C."/>
            <person name="Ramana C."/>
        </authorList>
    </citation>
    <scope>NUCLEOTIDE SEQUENCE [LARGE SCALE GENOMIC DNA]</scope>
    <source>
        <strain evidence="15">JC673</strain>
    </source>
</reference>
<dbReference type="InterPro" id="IPR003758">
    <property type="entry name" value="LpxK"/>
</dbReference>
<evidence type="ECO:0000256" key="4">
    <source>
        <dbReference type="ARBA" id="ARBA00016436"/>
    </source>
</evidence>
<evidence type="ECO:0000256" key="10">
    <source>
        <dbReference type="ARBA" id="ARBA00022840"/>
    </source>
</evidence>
<evidence type="ECO:0000313" key="15">
    <source>
        <dbReference type="Proteomes" id="UP001272242"/>
    </source>
</evidence>
<evidence type="ECO:0000256" key="5">
    <source>
        <dbReference type="ARBA" id="ARBA00022516"/>
    </source>
</evidence>
<evidence type="ECO:0000256" key="13">
    <source>
        <dbReference type="HAMAP-Rule" id="MF_00409"/>
    </source>
</evidence>
<proteinExistence type="inferred from homology"/>
<evidence type="ECO:0000256" key="1">
    <source>
        <dbReference type="ARBA" id="ARBA00002274"/>
    </source>
</evidence>
<keyword evidence="7 13" id="KW-0808">Transferase</keyword>
<dbReference type="RefSeq" id="WP_320684886.1">
    <property type="nucleotide sequence ID" value="NZ_JAXBLV010000004.1"/>
</dbReference>
<dbReference type="GO" id="GO:0009029">
    <property type="term" value="F:lipid-A 4'-kinase activity"/>
    <property type="evidence" value="ECO:0007669"/>
    <property type="project" value="UniProtKB-EC"/>
</dbReference>
<keyword evidence="9 13" id="KW-0418">Kinase</keyword>
<comment type="catalytic activity">
    <reaction evidence="13">
        <text>a lipid A disaccharide + ATP = a lipid IVA + ADP + H(+)</text>
        <dbReference type="Rhea" id="RHEA:67840"/>
        <dbReference type="ChEBI" id="CHEBI:15378"/>
        <dbReference type="ChEBI" id="CHEBI:30616"/>
        <dbReference type="ChEBI" id="CHEBI:176343"/>
        <dbReference type="ChEBI" id="CHEBI:176425"/>
        <dbReference type="ChEBI" id="CHEBI:456216"/>
        <dbReference type="EC" id="2.7.1.130"/>
    </reaction>
</comment>
<evidence type="ECO:0000256" key="2">
    <source>
        <dbReference type="ARBA" id="ARBA00004870"/>
    </source>
</evidence>
<comment type="function">
    <text evidence="1 13">Transfers the gamma-phosphate of ATP to the 4'-position of a tetraacyldisaccharide 1-phosphate intermediate (termed DS-1-P) to form tetraacyldisaccharide 1,4'-bis-phosphate (lipid IVA).</text>
</comment>
<organism evidence="14 15">
    <name type="scientific">Gemmata algarum</name>
    <dbReference type="NCBI Taxonomy" id="2975278"/>
    <lineage>
        <taxon>Bacteria</taxon>
        <taxon>Pseudomonadati</taxon>
        <taxon>Planctomycetota</taxon>
        <taxon>Planctomycetia</taxon>
        <taxon>Gemmatales</taxon>
        <taxon>Gemmataceae</taxon>
        <taxon>Gemmata</taxon>
    </lineage>
</organism>
<evidence type="ECO:0000256" key="11">
    <source>
        <dbReference type="ARBA" id="ARBA00023098"/>
    </source>
</evidence>
<evidence type="ECO:0000256" key="8">
    <source>
        <dbReference type="ARBA" id="ARBA00022741"/>
    </source>
</evidence>
<keyword evidence="11 13" id="KW-0443">Lipid metabolism</keyword>
<evidence type="ECO:0000256" key="6">
    <source>
        <dbReference type="ARBA" id="ARBA00022556"/>
    </source>
</evidence>
<dbReference type="HAMAP" id="MF_00409">
    <property type="entry name" value="LpxK"/>
    <property type="match status" value="1"/>
</dbReference>
<feature type="binding site" evidence="13">
    <location>
        <begin position="56"/>
        <end position="63"/>
    </location>
    <ligand>
        <name>ATP</name>
        <dbReference type="ChEBI" id="CHEBI:30616"/>
    </ligand>
</feature>
<dbReference type="PANTHER" id="PTHR42724">
    <property type="entry name" value="TETRAACYLDISACCHARIDE 4'-KINASE"/>
    <property type="match status" value="1"/>
</dbReference>
<gene>
    <name evidence="13 14" type="primary">lpxK</name>
    <name evidence="14" type="ORF">R5W23_005735</name>
</gene>
<dbReference type="InterPro" id="IPR027417">
    <property type="entry name" value="P-loop_NTPase"/>
</dbReference>
<name>A0ABU5ERC4_9BACT</name>
<accession>A0ABU5ERC4</accession>
<evidence type="ECO:0000256" key="3">
    <source>
        <dbReference type="ARBA" id="ARBA00012071"/>
    </source>
</evidence>
<evidence type="ECO:0000256" key="9">
    <source>
        <dbReference type="ARBA" id="ARBA00022777"/>
    </source>
</evidence>
<keyword evidence="10 13" id="KW-0067">ATP-binding</keyword>
<keyword evidence="15" id="KW-1185">Reference proteome</keyword>
<keyword evidence="5 13" id="KW-0444">Lipid biosynthesis</keyword>
<dbReference type="NCBIfam" id="TIGR00682">
    <property type="entry name" value="lpxK"/>
    <property type="match status" value="1"/>
</dbReference>
<keyword evidence="8 13" id="KW-0547">Nucleotide-binding</keyword>
<evidence type="ECO:0000256" key="12">
    <source>
        <dbReference type="ARBA" id="ARBA00029757"/>
    </source>
</evidence>
<dbReference type="Pfam" id="PF02606">
    <property type="entry name" value="LpxK"/>
    <property type="match status" value="1"/>
</dbReference>
<dbReference type="EC" id="2.7.1.130" evidence="3 13"/>
<comment type="similarity">
    <text evidence="13">Belongs to the LpxK family.</text>
</comment>
<sequence>MSGERRGPLAAALRLGLRLASGPYALGVRTRNALFARGWKTVHRATVPVVSVGNLTLGGTGKTPCVEWVARFFRERGVQVTILSRGYGSSTGRNDEALVLEENLPDVPHLQGADRVALAATAVEELEAELLVLDDGFQHRRLHRDLDLVLIDATRPPERDFVFPRGTLREPAGGLRRAGAVLLTRCDQVPAAELDRLRDWLGRRVPNVPVASTEHRPIDLVGGDGDTEPLELLRGQTVAAFCGIGNPGAFRHTLESLGATVAEFRTFPDHHAYTAEDVRALTHWATTLPDGAIIATTQKDWVKLRVPELGGRRLRAVRIGLHFRDGEDAVSEVLERVLTSDTA</sequence>
<dbReference type="EMBL" id="JAXBLV010000004">
    <property type="protein sequence ID" value="MDY3557886.1"/>
    <property type="molecule type" value="Genomic_DNA"/>
</dbReference>
<protein>
    <recommendedName>
        <fullName evidence="4 13">Tetraacyldisaccharide 4'-kinase</fullName>
        <ecNumber evidence="3 13">2.7.1.130</ecNumber>
    </recommendedName>
    <alternativeName>
        <fullName evidence="12 13">Lipid A 4'-kinase</fullName>
    </alternativeName>
</protein>
<dbReference type="Proteomes" id="UP001272242">
    <property type="component" value="Unassembled WGS sequence"/>
</dbReference>
<dbReference type="PANTHER" id="PTHR42724:SF1">
    <property type="entry name" value="TETRAACYLDISACCHARIDE 4'-KINASE, MITOCHONDRIAL-RELATED"/>
    <property type="match status" value="1"/>
</dbReference>
<evidence type="ECO:0000313" key="14">
    <source>
        <dbReference type="EMBL" id="MDY3557886.1"/>
    </source>
</evidence>
<dbReference type="SUPFAM" id="SSF52540">
    <property type="entry name" value="P-loop containing nucleoside triphosphate hydrolases"/>
    <property type="match status" value="1"/>
</dbReference>
<keyword evidence="6 13" id="KW-0441">Lipid A biosynthesis</keyword>
<comment type="caution">
    <text evidence="14">The sequence shown here is derived from an EMBL/GenBank/DDBJ whole genome shotgun (WGS) entry which is preliminary data.</text>
</comment>
<evidence type="ECO:0000256" key="7">
    <source>
        <dbReference type="ARBA" id="ARBA00022679"/>
    </source>
</evidence>